<dbReference type="OrthoDB" id="359563at2157"/>
<dbReference type="PANTHER" id="PTHR39967:SF1">
    <property type="entry name" value="ISH14-TYPE TRANSPOSASE HSIRS44"/>
    <property type="match status" value="1"/>
</dbReference>
<dbReference type="EMBL" id="CP001861">
    <property type="protein sequence ID" value="ADB63038.1"/>
    <property type="molecule type" value="Genomic_DNA"/>
</dbReference>
<evidence type="ECO:0000313" key="2">
    <source>
        <dbReference type="Proteomes" id="UP000001903"/>
    </source>
</evidence>
<name>D2S0Z1_HALTV</name>
<organism evidence="1 2">
    <name type="scientific">Haloterrigena turkmenica (strain ATCC 51198 / DSM 5511 / JCM 9101 / NCIMB 13204 / VKM B-1734 / 4k)</name>
    <name type="common">Halococcus turkmenicus</name>
    <dbReference type="NCBI Taxonomy" id="543526"/>
    <lineage>
        <taxon>Archaea</taxon>
        <taxon>Methanobacteriati</taxon>
        <taxon>Methanobacteriota</taxon>
        <taxon>Stenosarchaea group</taxon>
        <taxon>Halobacteria</taxon>
        <taxon>Halobacteriales</taxon>
        <taxon>Natrialbaceae</taxon>
        <taxon>Haloterrigena</taxon>
    </lineage>
</organism>
<gene>
    <name evidence="1" type="ordered locus">Htur_4218</name>
</gene>
<dbReference type="AlphaFoldDB" id="D2S0Z1"/>
<protein>
    <submittedName>
        <fullName evidence="1">Transposase and inactivated derivatives-like protein</fullName>
    </submittedName>
</protein>
<sequence length="205" mass="24136">MPKINRFSGCSDWITLSFVERERTPCQQMALGIRFHLAELSILNTVLKLEKFGVERSHKVVHDWVQKADLQPVTDANPNHVTFDETVIRIDGRQYWLYAEADPETNKIHHTRLFSTTTTVLTERFLRESIEKHDVENAVFLVDGTQHLQSELRRRGLRFRYEKQENWDAIERIFREIKRCTSLFSNCFSHVKPSTAESWLQSFAV</sequence>
<keyword evidence="2" id="KW-1185">Reference proteome</keyword>
<dbReference type="RefSeq" id="WP_012945282.1">
    <property type="nucleotide sequence ID" value="NC_013744.1"/>
</dbReference>
<dbReference type="GeneID" id="31787629"/>
<reference evidence="1 2" key="1">
    <citation type="journal article" date="2010" name="Stand. Genomic Sci.">
        <title>Complete genome sequence of Haloterrigena turkmenica type strain (4k).</title>
        <authorList>
            <person name="Saunders E."/>
            <person name="Tindall B.J."/>
            <person name="Fahnrich R."/>
            <person name="Lapidus A."/>
            <person name="Copeland A."/>
            <person name="Del Rio T.G."/>
            <person name="Lucas S."/>
            <person name="Chen F."/>
            <person name="Tice H."/>
            <person name="Cheng J.F."/>
            <person name="Han C."/>
            <person name="Detter J.C."/>
            <person name="Bruce D."/>
            <person name="Goodwin L."/>
            <person name="Chain P."/>
            <person name="Pitluck S."/>
            <person name="Pati A."/>
            <person name="Ivanova N."/>
            <person name="Mavromatis K."/>
            <person name="Chen A."/>
            <person name="Palaniappan K."/>
            <person name="Land M."/>
            <person name="Hauser L."/>
            <person name="Chang Y.J."/>
            <person name="Jeffries C.D."/>
            <person name="Brettin T."/>
            <person name="Rohde M."/>
            <person name="Goker M."/>
            <person name="Bristow J."/>
            <person name="Eisen J.A."/>
            <person name="Markowitz V."/>
            <person name="Hugenholtz P."/>
            <person name="Klenk H.P."/>
            <person name="Kyrpides N.C."/>
        </authorList>
    </citation>
    <scope>NUCLEOTIDE SEQUENCE [LARGE SCALE GENOMIC DNA]</scope>
    <source>
        <strain evidence="2">ATCC 51198 / DSM 5511 / JCM 9101 / NCIMB 13204 / VKM B-1734 / 4k</strain>
    </source>
</reference>
<dbReference type="NCBIfam" id="NF033587">
    <property type="entry name" value="transpos_IS6"/>
    <property type="match status" value="1"/>
</dbReference>
<geneLocation type="plasmid" evidence="1 2">
    <name>pHTUR01</name>
</geneLocation>
<accession>D2S0Z1</accession>
<dbReference type="KEGG" id="htu:Htur_4218"/>
<evidence type="ECO:0000313" key="1">
    <source>
        <dbReference type="EMBL" id="ADB63038.1"/>
    </source>
</evidence>
<dbReference type="HOGENOM" id="CLU_107019_0_0_2"/>
<keyword evidence="1" id="KW-0614">Plasmid</keyword>
<dbReference type="Proteomes" id="UP000001903">
    <property type="component" value="Plasmid pHTUR01"/>
</dbReference>
<dbReference type="InterPro" id="IPR047930">
    <property type="entry name" value="Transpos_IS6"/>
</dbReference>
<proteinExistence type="predicted"/>
<dbReference type="PANTHER" id="PTHR39967">
    <property type="match status" value="1"/>
</dbReference>